<dbReference type="Proteomes" id="UP001576784">
    <property type="component" value="Unassembled WGS sequence"/>
</dbReference>
<accession>A0ABV4XXZ3</accession>
<protein>
    <submittedName>
        <fullName evidence="1">Uncharacterized protein</fullName>
    </submittedName>
</protein>
<comment type="caution">
    <text evidence="1">The sequence shown here is derived from an EMBL/GenBank/DDBJ whole genome shotgun (WGS) entry which is preliminary data.</text>
</comment>
<evidence type="ECO:0000313" key="1">
    <source>
        <dbReference type="EMBL" id="MFB2895937.1"/>
    </source>
</evidence>
<reference evidence="1 2" key="1">
    <citation type="submission" date="2024-09" db="EMBL/GenBank/DDBJ databases">
        <title>Floridaenema gen nov. (Aerosakkonemataceae, Aerosakkonematales ord. nov., Cyanobacteria) from benthic tropical and subtropical fresh waters, with the description of four new species.</title>
        <authorList>
            <person name="Moretto J.A."/>
            <person name="Berthold D.E."/>
            <person name="Lefler F.W."/>
            <person name="Huang I.-S."/>
            <person name="Laughinghouse H. IV."/>
        </authorList>
    </citation>
    <scope>NUCLEOTIDE SEQUENCE [LARGE SCALE GENOMIC DNA]</scope>
    <source>
        <strain evidence="1 2">BLCC-F50</strain>
    </source>
</reference>
<gene>
    <name evidence="1" type="ORF">ACE1CI_23755</name>
</gene>
<sequence>MMTLFTKNFHQAATFVIEADCCRDVVYNVSTADNLVQNEQKLASDKGYQIRCCLRSSFFIESKTSVASVYLYCRLSRELLELKHPFALFIYLEVVLRFPLAGFLGS</sequence>
<proteinExistence type="predicted"/>
<organism evidence="1 2">
    <name type="scientific">Floridaenema flaviceps BLCC-F50</name>
    <dbReference type="NCBI Taxonomy" id="3153642"/>
    <lineage>
        <taxon>Bacteria</taxon>
        <taxon>Bacillati</taxon>
        <taxon>Cyanobacteriota</taxon>
        <taxon>Cyanophyceae</taxon>
        <taxon>Oscillatoriophycideae</taxon>
        <taxon>Aerosakkonematales</taxon>
        <taxon>Aerosakkonemataceae</taxon>
        <taxon>Floridanema</taxon>
        <taxon>Floridanema flaviceps</taxon>
    </lineage>
</organism>
<evidence type="ECO:0000313" key="2">
    <source>
        <dbReference type="Proteomes" id="UP001576784"/>
    </source>
</evidence>
<name>A0ABV4XXZ3_9CYAN</name>
<dbReference type="RefSeq" id="WP_413265569.1">
    <property type="nucleotide sequence ID" value="NZ_JBHFNR010000176.1"/>
</dbReference>
<dbReference type="EMBL" id="JBHFNR010000176">
    <property type="protein sequence ID" value="MFB2895937.1"/>
    <property type="molecule type" value="Genomic_DNA"/>
</dbReference>
<keyword evidence="2" id="KW-1185">Reference proteome</keyword>